<comment type="subcellular location">
    <subcellularLocation>
        <location evidence="1">Cell membrane</location>
        <topology evidence="1">Multi-pass membrane protein</topology>
    </subcellularLocation>
</comment>
<gene>
    <name evidence="7" type="ORF">GCM10025780_21680</name>
</gene>
<name>A0ABP8W1U8_9MICO</name>
<feature type="domain" description="Major facilitator superfamily (MFS) profile" evidence="6">
    <location>
        <begin position="58"/>
        <end position="454"/>
    </location>
</feature>
<feature type="transmembrane region" description="Helical" evidence="5">
    <location>
        <begin position="309"/>
        <end position="330"/>
    </location>
</feature>
<feature type="transmembrane region" description="Helical" evidence="5">
    <location>
        <begin position="342"/>
        <end position="363"/>
    </location>
</feature>
<comment type="caution">
    <text evidence="7">The sequence shown here is derived from an EMBL/GenBank/DDBJ whole genome shotgun (WGS) entry which is preliminary data.</text>
</comment>
<feature type="transmembrane region" description="Helical" evidence="5">
    <location>
        <begin position="192"/>
        <end position="212"/>
    </location>
</feature>
<evidence type="ECO:0000256" key="5">
    <source>
        <dbReference type="SAM" id="Phobius"/>
    </source>
</evidence>
<organism evidence="7 8">
    <name type="scientific">Frondihabitans cladoniiphilus</name>
    <dbReference type="NCBI Taxonomy" id="715785"/>
    <lineage>
        <taxon>Bacteria</taxon>
        <taxon>Bacillati</taxon>
        <taxon>Actinomycetota</taxon>
        <taxon>Actinomycetes</taxon>
        <taxon>Micrococcales</taxon>
        <taxon>Microbacteriaceae</taxon>
        <taxon>Frondihabitans</taxon>
    </lineage>
</organism>
<feature type="transmembrane region" description="Helical" evidence="5">
    <location>
        <begin position="158"/>
        <end position="180"/>
    </location>
</feature>
<dbReference type="InterPro" id="IPR005829">
    <property type="entry name" value="Sugar_transporter_CS"/>
</dbReference>
<accession>A0ABP8W1U8</accession>
<keyword evidence="4 5" id="KW-0472">Membrane</keyword>
<evidence type="ECO:0000259" key="6">
    <source>
        <dbReference type="PROSITE" id="PS50850"/>
    </source>
</evidence>
<dbReference type="PROSITE" id="PS50850">
    <property type="entry name" value="MFS"/>
    <property type="match status" value="1"/>
</dbReference>
<dbReference type="PANTHER" id="PTHR23528">
    <property type="match status" value="1"/>
</dbReference>
<dbReference type="PANTHER" id="PTHR23528:SF1">
    <property type="entry name" value="MAJOR FACILITATOR SUPERFAMILY (MFS) PROFILE DOMAIN-CONTAINING PROTEIN"/>
    <property type="match status" value="1"/>
</dbReference>
<keyword evidence="3 5" id="KW-1133">Transmembrane helix</keyword>
<evidence type="ECO:0000256" key="4">
    <source>
        <dbReference type="ARBA" id="ARBA00023136"/>
    </source>
</evidence>
<feature type="transmembrane region" description="Helical" evidence="5">
    <location>
        <begin position="62"/>
        <end position="83"/>
    </location>
</feature>
<dbReference type="SUPFAM" id="SSF103473">
    <property type="entry name" value="MFS general substrate transporter"/>
    <property type="match status" value="1"/>
</dbReference>
<keyword evidence="8" id="KW-1185">Reference proteome</keyword>
<evidence type="ECO:0000256" key="3">
    <source>
        <dbReference type="ARBA" id="ARBA00022989"/>
    </source>
</evidence>
<dbReference type="Proteomes" id="UP001501295">
    <property type="component" value="Unassembled WGS sequence"/>
</dbReference>
<sequence length="454" mass="47723">MLLSSRRAKQRVPGNVARYRGVTVDQSRESVAPLGDAPAFPLTELPPTTSIGINAQPRYPMFAVPIAMFGLIVALLPPLLVTIAVRLNEMNPTSAAGNVSLVLGVGAFFAFVANPIGGRLSDRTMSRFGMRKPWIIVGVLVGYVGIVLIATAPGVTMILVGWAITQIGFNFALAALIAMLPDQISASRRGRVASFVSLAQNVGSVAATFLVQLFPLGLAQNLVPSAVGLVILFVFLLPMHDRVRTEKPTETFNLKTLFGSFVFNPKKHPDLGWAWLTRFCLIVANTTATSYLTVYIIKDLGVKTADAPHLVFQATLANALGIVLTTAVLGWLSDKLGRRKPFVVVSAIIAAVGLSIIAFSGSFNGVLLGELILGAGMGSFLAVELALISDVLPSDADSGKDLGVVNIAQALPQSLVPVGAPAAVAVFGYPGLFIGGAIFGIIGAISVTRVKKVK</sequence>
<dbReference type="InterPro" id="IPR011701">
    <property type="entry name" value="MFS"/>
</dbReference>
<feature type="transmembrane region" description="Helical" evidence="5">
    <location>
        <begin position="275"/>
        <end position="297"/>
    </location>
</feature>
<proteinExistence type="predicted"/>
<protein>
    <submittedName>
        <fullName evidence="7">MFS transporter</fullName>
    </submittedName>
</protein>
<dbReference type="InterPro" id="IPR036259">
    <property type="entry name" value="MFS_trans_sf"/>
</dbReference>
<evidence type="ECO:0000256" key="2">
    <source>
        <dbReference type="ARBA" id="ARBA00022692"/>
    </source>
</evidence>
<evidence type="ECO:0000256" key="1">
    <source>
        <dbReference type="ARBA" id="ARBA00004651"/>
    </source>
</evidence>
<feature type="transmembrane region" description="Helical" evidence="5">
    <location>
        <begin position="134"/>
        <end position="152"/>
    </location>
</feature>
<keyword evidence="2 5" id="KW-0812">Transmembrane</keyword>
<feature type="transmembrane region" description="Helical" evidence="5">
    <location>
        <begin position="422"/>
        <end position="447"/>
    </location>
</feature>
<dbReference type="InterPro" id="IPR020846">
    <property type="entry name" value="MFS_dom"/>
</dbReference>
<feature type="transmembrane region" description="Helical" evidence="5">
    <location>
        <begin position="95"/>
        <end position="113"/>
    </location>
</feature>
<dbReference type="Pfam" id="PF07690">
    <property type="entry name" value="MFS_1"/>
    <property type="match status" value="2"/>
</dbReference>
<reference evidence="8" key="1">
    <citation type="journal article" date="2019" name="Int. J. Syst. Evol. Microbiol.">
        <title>The Global Catalogue of Microorganisms (GCM) 10K type strain sequencing project: providing services to taxonomists for standard genome sequencing and annotation.</title>
        <authorList>
            <consortium name="The Broad Institute Genomics Platform"/>
            <consortium name="The Broad Institute Genome Sequencing Center for Infectious Disease"/>
            <person name="Wu L."/>
            <person name="Ma J."/>
        </authorList>
    </citation>
    <scope>NUCLEOTIDE SEQUENCE [LARGE SCALE GENOMIC DNA]</scope>
    <source>
        <strain evidence="8">JCM 18956</strain>
    </source>
</reference>
<dbReference type="CDD" id="cd06174">
    <property type="entry name" value="MFS"/>
    <property type="match status" value="1"/>
</dbReference>
<dbReference type="Gene3D" id="1.20.1250.20">
    <property type="entry name" value="MFS general substrate transporter like domains"/>
    <property type="match status" value="2"/>
</dbReference>
<dbReference type="PROSITE" id="PS00216">
    <property type="entry name" value="SUGAR_TRANSPORT_1"/>
    <property type="match status" value="1"/>
</dbReference>
<dbReference type="EMBL" id="BAABLM010000003">
    <property type="protein sequence ID" value="GAA4676696.1"/>
    <property type="molecule type" value="Genomic_DNA"/>
</dbReference>
<evidence type="ECO:0000313" key="7">
    <source>
        <dbReference type="EMBL" id="GAA4676696.1"/>
    </source>
</evidence>
<feature type="transmembrane region" description="Helical" evidence="5">
    <location>
        <begin position="218"/>
        <end position="237"/>
    </location>
</feature>
<evidence type="ECO:0000313" key="8">
    <source>
        <dbReference type="Proteomes" id="UP001501295"/>
    </source>
</evidence>